<evidence type="ECO:0000313" key="1">
    <source>
        <dbReference type="EMBL" id="CCX11668.1"/>
    </source>
</evidence>
<keyword evidence="2" id="KW-1185">Reference proteome</keyword>
<organism evidence="1 2">
    <name type="scientific">Pyronema omphalodes (strain CBS 100304)</name>
    <name type="common">Pyronema confluens</name>
    <dbReference type="NCBI Taxonomy" id="1076935"/>
    <lineage>
        <taxon>Eukaryota</taxon>
        <taxon>Fungi</taxon>
        <taxon>Dikarya</taxon>
        <taxon>Ascomycota</taxon>
        <taxon>Pezizomycotina</taxon>
        <taxon>Pezizomycetes</taxon>
        <taxon>Pezizales</taxon>
        <taxon>Pyronemataceae</taxon>
        <taxon>Pyronema</taxon>
    </lineage>
</organism>
<protein>
    <submittedName>
        <fullName evidence="1">Uncharacterized protein</fullName>
    </submittedName>
</protein>
<proteinExistence type="predicted"/>
<dbReference type="Proteomes" id="UP000018144">
    <property type="component" value="Unassembled WGS sequence"/>
</dbReference>
<reference evidence="1 2" key="1">
    <citation type="journal article" date="2013" name="PLoS Genet.">
        <title>The genome and development-dependent transcriptomes of Pyronema confluens: a window into fungal evolution.</title>
        <authorList>
            <person name="Traeger S."/>
            <person name="Altegoer F."/>
            <person name="Freitag M."/>
            <person name="Gabaldon T."/>
            <person name="Kempken F."/>
            <person name="Kumar A."/>
            <person name="Marcet-Houben M."/>
            <person name="Poggeler S."/>
            <person name="Stajich J.E."/>
            <person name="Nowrousian M."/>
        </authorList>
    </citation>
    <scope>NUCLEOTIDE SEQUENCE [LARGE SCALE GENOMIC DNA]</scope>
    <source>
        <strain evidence="2">CBS 100304</strain>
        <tissue evidence="1">Vegetative mycelium</tissue>
    </source>
</reference>
<dbReference type="EMBL" id="HF935630">
    <property type="protein sequence ID" value="CCX11668.1"/>
    <property type="molecule type" value="Genomic_DNA"/>
</dbReference>
<gene>
    <name evidence="1" type="ORF">PCON_11262</name>
</gene>
<dbReference type="AlphaFoldDB" id="U4L4Y1"/>
<accession>U4L4Y1</accession>
<name>U4L4Y1_PYROM</name>
<sequence length="30" mass="3248">MVDRQISASNATFLTTLPASKLPGDLHTDF</sequence>
<evidence type="ECO:0000313" key="2">
    <source>
        <dbReference type="Proteomes" id="UP000018144"/>
    </source>
</evidence>